<accession>A0A6G0WUC0</accession>
<keyword evidence="2" id="KW-1133">Transmembrane helix</keyword>
<dbReference type="PANTHER" id="PTHR11567:SF110">
    <property type="entry name" value="2-PHOSPHOXYLOSE PHOSPHATASE 1"/>
    <property type="match status" value="1"/>
</dbReference>
<dbReference type="AlphaFoldDB" id="A0A6G0WUC0"/>
<dbReference type="Proteomes" id="UP000481153">
    <property type="component" value="Unassembled WGS sequence"/>
</dbReference>
<evidence type="ECO:0008006" key="5">
    <source>
        <dbReference type="Google" id="ProtNLM"/>
    </source>
</evidence>
<dbReference type="InterPro" id="IPR050645">
    <property type="entry name" value="Histidine_acid_phosphatase"/>
</dbReference>
<dbReference type="Gene3D" id="3.40.50.1240">
    <property type="entry name" value="Phosphoglycerate mutase-like"/>
    <property type="match status" value="1"/>
</dbReference>
<organism evidence="3 4">
    <name type="scientific">Aphanomyces euteiches</name>
    <dbReference type="NCBI Taxonomy" id="100861"/>
    <lineage>
        <taxon>Eukaryota</taxon>
        <taxon>Sar</taxon>
        <taxon>Stramenopiles</taxon>
        <taxon>Oomycota</taxon>
        <taxon>Saprolegniomycetes</taxon>
        <taxon>Saprolegniales</taxon>
        <taxon>Verrucalvaceae</taxon>
        <taxon>Aphanomyces</taxon>
    </lineage>
</organism>
<name>A0A6G0WUC0_9STRA</name>
<sequence length="427" mass="46844">MTSSSASSSSLRAVVALSNHGTIVPSQDALKLCPQNAANLNAYTVPYENLTEVGMKQMLLAGGHTRNVYVDGKKFIAPTLKQKPQFDTYFRADPSRGQSSVTFGYGLYPDTTVMGFPVPVPVVMQLVSNEHDIAVTNGPCQATLNKDLANFAATRGKKLLKKHAAVVKQLEAACGGTLGSANANQDFRTLAHMLSSDRIHGRPPLVNAALFDQIQSLAFDQMLDEYLGTPRQVTYYVGGFPDLMRSQLNASATSSAADPIDFYKLYAYTGRRELVHGMGQMLGLEFNFPNQPRSTSFNTTAIPSGATMFFELHMTPEPVVETHIWSPETARRQVKLHKCSAMACPLGEFNAIIENHVNATSSWQDLCEYHPVNKIQDPSTADGLTMPVESQYSLILGVVLVALTLFAMQSAYSRINQFKRQSQYTRL</sequence>
<feature type="transmembrane region" description="Helical" evidence="2">
    <location>
        <begin position="392"/>
        <end position="412"/>
    </location>
</feature>
<dbReference type="VEuPathDB" id="FungiDB:AeMF1_004590"/>
<evidence type="ECO:0000313" key="4">
    <source>
        <dbReference type="Proteomes" id="UP000481153"/>
    </source>
</evidence>
<dbReference type="GO" id="GO:0016791">
    <property type="term" value="F:phosphatase activity"/>
    <property type="evidence" value="ECO:0007669"/>
    <property type="project" value="TreeGrafter"/>
</dbReference>
<proteinExistence type="predicted"/>
<evidence type="ECO:0000256" key="2">
    <source>
        <dbReference type="SAM" id="Phobius"/>
    </source>
</evidence>
<dbReference type="InterPro" id="IPR029033">
    <property type="entry name" value="His_PPase_superfam"/>
</dbReference>
<keyword evidence="1" id="KW-0378">Hydrolase</keyword>
<evidence type="ECO:0000313" key="3">
    <source>
        <dbReference type="EMBL" id="KAF0731054.1"/>
    </source>
</evidence>
<comment type="caution">
    <text evidence="3">The sequence shown here is derived from an EMBL/GenBank/DDBJ whole genome shotgun (WGS) entry which is preliminary data.</text>
</comment>
<keyword evidence="4" id="KW-1185">Reference proteome</keyword>
<dbReference type="SUPFAM" id="SSF53254">
    <property type="entry name" value="Phosphoglycerate mutase-like"/>
    <property type="match status" value="1"/>
</dbReference>
<evidence type="ECO:0000256" key="1">
    <source>
        <dbReference type="ARBA" id="ARBA00022801"/>
    </source>
</evidence>
<gene>
    <name evidence="3" type="ORF">Ae201684_011602</name>
</gene>
<reference evidence="3 4" key="1">
    <citation type="submission" date="2019-07" db="EMBL/GenBank/DDBJ databases">
        <title>Genomics analysis of Aphanomyces spp. identifies a new class of oomycete effector associated with host adaptation.</title>
        <authorList>
            <person name="Gaulin E."/>
        </authorList>
    </citation>
    <scope>NUCLEOTIDE SEQUENCE [LARGE SCALE GENOMIC DNA]</scope>
    <source>
        <strain evidence="3 4">ATCC 201684</strain>
    </source>
</reference>
<keyword evidence="2" id="KW-0812">Transmembrane</keyword>
<keyword evidence="2" id="KW-0472">Membrane</keyword>
<dbReference type="EMBL" id="VJMJ01000147">
    <property type="protein sequence ID" value="KAF0731054.1"/>
    <property type="molecule type" value="Genomic_DNA"/>
</dbReference>
<dbReference type="PANTHER" id="PTHR11567">
    <property type="entry name" value="ACID PHOSPHATASE-RELATED"/>
    <property type="match status" value="1"/>
</dbReference>
<protein>
    <recommendedName>
        <fullName evidence="5">Histidine acid phosphatase</fullName>
    </recommendedName>
</protein>